<feature type="compositionally biased region" description="Basic and acidic residues" evidence="1">
    <location>
        <begin position="94"/>
        <end position="113"/>
    </location>
</feature>
<dbReference type="EMBL" id="FXTH01000003">
    <property type="protein sequence ID" value="SMO49269.1"/>
    <property type="molecule type" value="Genomic_DNA"/>
</dbReference>
<keyword evidence="3" id="KW-1185">Reference proteome</keyword>
<proteinExistence type="predicted"/>
<feature type="region of interest" description="Disordered" evidence="1">
    <location>
        <begin position="94"/>
        <end position="126"/>
    </location>
</feature>
<evidence type="ECO:0000313" key="3">
    <source>
        <dbReference type="Proteomes" id="UP000317593"/>
    </source>
</evidence>
<dbReference type="OrthoDB" id="1524798at2"/>
<reference evidence="2 3" key="1">
    <citation type="submission" date="2017-05" db="EMBL/GenBank/DDBJ databases">
        <authorList>
            <person name="Varghese N."/>
            <person name="Submissions S."/>
        </authorList>
    </citation>
    <scope>NUCLEOTIDE SEQUENCE [LARGE SCALE GENOMIC DNA]</scope>
    <source>
        <strain evidence="2 3">DSM 21194</strain>
    </source>
</reference>
<sequence>MSGNHLHIRKTTITLLIIAASLFCVLFGQGTHFHDLDIHIGNHLDVHAHVHAHESNDQPSQEDSNQDNHQHEVNKATDIIGTLTTSIQVKPEEKAPELLSLDEGHKRSDRILDETPTIFDLPPPKSAARQYHLSSFSLRGPPLA</sequence>
<dbReference type="Proteomes" id="UP000317593">
    <property type="component" value="Unassembled WGS sequence"/>
</dbReference>
<protein>
    <submittedName>
        <fullName evidence="2">Uncharacterized protein</fullName>
    </submittedName>
</protein>
<dbReference type="AlphaFoldDB" id="A0A521BQ85"/>
<gene>
    <name evidence="2" type="ORF">SAMN06265218_103303</name>
</gene>
<evidence type="ECO:0000313" key="2">
    <source>
        <dbReference type="EMBL" id="SMO49269.1"/>
    </source>
</evidence>
<evidence type="ECO:0000256" key="1">
    <source>
        <dbReference type="SAM" id="MobiDB-lite"/>
    </source>
</evidence>
<accession>A0A521BQ85</accession>
<name>A0A521BQ85_9BACT</name>
<feature type="compositionally biased region" description="Basic and acidic residues" evidence="1">
    <location>
        <begin position="66"/>
        <end position="75"/>
    </location>
</feature>
<feature type="region of interest" description="Disordered" evidence="1">
    <location>
        <begin position="51"/>
        <end position="77"/>
    </location>
</feature>
<dbReference type="RefSeq" id="WP_142713511.1">
    <property type="nucleotide sequence ID" value="NZ_FXTH01000003.1"/>
</dbReference>
<organism evidence="2 3">
    <name type="scientific">Fodinibius sediminis</name>
    <dbReference type="NCBI Taxonomy" id="1214077"/>
    <lineage>
        <taxon>Bacteria</taxon>
        <taxon>Pseudomonadati</taxon>
        <taxon>Balneolota</taxon>
        <taxon>Balneolia</taxon>
        <taxon>Balneolales</taxon>
        <taxon>Balneolaceae</taxon>
        <taxon>Fodinibius</taxon>
    </lineage>
</organism>